<dbReference type="OrthoDB" id="3687641at2759"/>
<evidence type="ECO:0000313" key="3">
    <source>
        <dbReference type="EMBL" id="KAF2873317.1"/>
    </source>
</evidence>
<evidence type="ECO:0000256" key="2">
    <source>
        <dbReference type="SAM" id="Phobius"/>
    </source>
</evidence>
<evidence type="ECO:0000313" key="4">
    <source>
        <dbReference type="Proteomes" id="UP000481861"/>
    </source>
</evidence>
<evidence type="ECO:0000256" key="1">
    <source>
        <dbReference type="SAM" id="MobiDB-lite"/>
    </source>
</evidence>
<protein>
    <submittedName>
        <fullName evidence="3">Uncharacterized protein</fullName>
    </submittedName>
</protein>
<sequence>MADSSPRASTSEEENEKLLPTDLPVMSTRLKKTSHLGSAFLYISIVFAVLLGFLVGFGVARYRPARMVDFDMLNAVPRVPLSYSARTFVHDERFAALPPKNGEAEKVWDSLLPKGLGYVKHPKFAPEDSTVSVFHQLHCLVIYSPPHILFQFEQWDTRIL</sequence>
<gene>
    <name evidence="3" type="ORF">BDV95DRAFT_566708</name>
</gene>
<reference evidence="3 4" key="1">
    <citation type="submission" date="2020-01" db="EMBL/GenBank/DDBJ databases">
        <authorList>
            <consortium name="DOE Joint Genome Institute"/>
            <person name="Haridas S."/>
            <person name="Albert R."/>
            <person name="Binder M."/>
            <person name="Bloem J."/>
            <person name="Labutti K."/>
            <person name="Salamov A."/>
            <person name="Andreopoulos B."/>
            <person name="Baker S.E."/>
            <person name="Barry K."/>
            <person name="Bills G."/>
            <person name="Bluhm B.H."/>
            <person name="Cannon C."/>
            <person name="Castanera R."/>
            <person name="Culley D.E."/>
            <person name="Daum C."/>
            <person name="Ezra D."/>
            <person name="Gonzalez J.B."/>
            <person name="Henrissat B."/>
            <person name="Kuo A."/>
            <person name="Liang C."/>
            <person name="Lipzen A."/>
            <person name="Lutzoni F."/>
            <person name="Magnuson J."/>
            <person name="Mondo S."/>
            <person name="Nolan M."/>
            <person name="Ohm R."/>
            <person name="Pangilinan J."/>
            <person name="Park H.-J.H."/>
            <person name="Ramirez L."/>
            <person name="Alfaro M."/>
            <person name="Sun H."/>
            <person name="Tritt A."/>
            <person name="Yoshinaga Y."/>
            <person name="Zwiers L.-H.L."/>
            <person name="Turgeon B.G."/>
            <person name="Goodwin S.B."/>
            <person name="Spatafora J.W."/>
            <person name="Crous P.W."/>
            <person name="Grigoriev I.V."/>
        </authorList>
    </citation>
    <scope>NUCLEOTIDE SEQUENCE [LARGE SCALE GENOMIC DNA]</scope>
    <source>
        <strain evidence="3 4">CBS 611.86</strain>
    </source>
</reference>
<feature type="region of interest" description="Disordered" evidence="1">
    <location>
        <begin position="1"/>
        <end position="20"/>
    </location>
</feature>
<organism evidence="3 4">
    <name type="scientific">Massariosphaeria phaeospora</name>
    <dbReference type="NCBI Taxonomy" id="100035"/>
    <lineage>
        <taxon>Eukaryota</taxon>
        <taxon>Fungi</taxon>
        <taxon>Dikarya</taxon>
        <taxon>Ascomycota</taxon>
        <taxon>Pezizomycotina</taxon>
        <taxon>Dothideomycetes</taxon>
        <taxon>Pleosporomycetidae</taxon>
        <taxon>Pleosporales</taxon>
        <taxon>Pleosporales incertae sedis</taxon>
        <taxon>Massariosphaeria</taxon>
    </lineage>
</organism>
<keyword evidence="2" id="KW-0812">Transmembrane</keyword>
<keyword evidence="4" id="KW-1185">Reference proteome</keyword>
<keyword evidence="2" id="KW-0472">Membrane</keyword>
<feature type="transmembrane region" description="Helical" evidence="2">
    <location>
        <begin position="39"/>
        <end position="60"/>
    </location>
</feature>
<dbReference type="AlphaFoldDB" id="A0A7C8I8H0"/>
<comment type="caution">
    <text evidence="3">The sequence shown here is derived from an EMBL/GenBank/DDBJ whole genome shotgun (WGS) entry which is preliminary data.</text>
</comment>
<proteinExistence type="predicted"/>
<accession>A0A7C8I8H0</accession>
<name>A0A7C8I8H0_9PLEO</name>
<dbReference type="Proteomes" id="UP000481861">
    <property type="component" value="Unassembled WGS sequence"/>
</dbReference>
<dbReference type="EMBL" id="JAADJZ010000007">
    <property type="protein sequence ID" value="KAF2873317.1"/>
    <property type="molecule type" value="Genomic_DNA"/>
</dbReference>
<keyword evidence="2" id="KW-1133">Transmembrane helix</keyword>